<dbReference type="Proteomes" id="UP000694409">
    <property type="component" value="Unassembled WGS sequence"/>
</dbReference>
<dbReference type="InterPro" id="IPR024080">
    <property type="entry name" value="Neurolysin/TOP_N"/>
</dbReference>
<keyword evidence="2" id="KW-1185">Reference proteome</keyword>
<dbReference type="Ensembl" id="ENSSCAT00000003463.1">
    <property type="protein sequence ID" value="ENSSCAP00000002938.1"/>
    <property type="gene ID" value="ENSSCAG00000002543.1"/>
</dbReference>
<accession>A0A8C9MG46</accession>
<dbReference type="GeneTree" id="ENSGT00940000178474"/>
<dbReference type="AlphaFoldDB" id="A0A8C9MG46"/>
<evidence type="ECO:0000313" key="2">
    <source>
        <dbReference type="Proteomes" id="UP000694409"/>
    </source>
</evidence>
<reference evidence="1" key="1">
    <citation type="submission" date="2025-08" db="UniProtKB">
        <authorList>
            <consortium name="Ensembl"/>
        </authorList>
    </citation>
    <scope>IDENTIFICATION</scope>
</reference>
<proteinExistence type="predicted"/>
<reference evidence="1" key="2">
    <citation type="submission" date="2025-09" db="UniProtKB">
        <authorList>
            <consortium name="Ensembl"/>
        </authorList>
    </citation>
    <scope>IDENTIFICATION</scope>
</reference>
<protein>
    <recommendedName>
        <fullName evidence="3">Thimet oligopeptidase</fullName>
    </recommendedName>
</protein>
<name>A0A8C9MG46_SERCA</name>
<evidence type="ECO:0008006" key="3">
    <source>
        <dbReference type="Google" id="ProtNLM"/>
    </source>
</evidence>
<organism evidence="1 2">
    <name type="scientific">Serinus canaria</name>
    <name type="common">Island canary</name>
    <name type="synonym">Fringilla canaria</name>
    <dbReference type="NCBI Taxonomy" id="9135"/>
    <lineage>
        <taxon>Eukaryota</taxon>
        <taxon>Metazoa</taxon>
        <taxon>Chordata</taxon>
        <taxon>Craniata</taxon>
        <taxon>Vertebrata</taxon>
        <taxon>Euteleostomi</taxon>
        <taxon>Archelosauria</taxon>
        <taxon>Archosauria</taxon>
        <taxon>Dinosauria</taxon>
        <taxon>Saurischia</taxon>
        <taxon>Theropoda</taxon>
        <taxon>Coelurosauria</taxon>
        <taxon>Aves</taxon>
        <taxon>Neognathae</taxon>
        <taxon>Neoaves</taxon>
        <taxon>Telluraves</taxon>
        <taxon>Australaves</taxon>
        <taxon>Passeriformes</taxon>
        <taxon>Passeroidea</taxon>
        <taxon>Fringillidae</taxon>
        <taxon>Carduelinae</taxon>
        <taxon>Serinus</taxon>
    </lineage>
</organism>
<evidence type="ECO:0000313" key="1">
    <source>
        <dbReference type="Ensembl" id="ENSSCAP00000002938.1"/>
    </source>
</evidence>
<sequence>MIPPRIPSLECCPRCCPAGNVVDSQAPRPVASQLRWDLTAEQIEAMAAELTESTKLVYDRVGAQERGEVSYENTLKALADVEVEYTGGDRGNTQVGTRVVHDVGR</sequence>
<dbReference type="Gene3D" id="1.20.1050.40">
    <property type="entry name" value="Endopeptidase. Chain P, domain 1"/>
    <property type="match status" value="1"/>
</dbReference>